<comment type="caution">
    <text evidence="2">The sequence shown here is derived from an EMBL/GenBank/DDBJ whole genome shotgun (WGS) entry which is preliminary data.</text>
</comment>
<dbReference type="EMBL" id="NWUJ01000001">
    <property type="protein sequence ID" value="PFH37679.1"/>
    <property type="molecule type" value="Genomic_DNA"/>
</dbReference>
<dbReference type="VEuPathDB" id="ToxoDB:BESB_000210"/>
<gene>
    <name evidence="2" type="ORF">BESB_000210</name>
</gene>
<dbReference type="InterPro" id="IPR016135">
    <property type="entry name" value="UBQ-conjugating_enzyme/RWD"/>
</dbReference>
<evidence type="ECO:0000313" key="3">
    <source>
        <dbReference type="Proteomes" id="UP000224006"/>
    </source>
</evidence>
<dbReference type="PROSITE" id="PS50127">
    <property type="entry name" value="UBC_2"/>
    <property type="match status" value="1"/>
</dbReference>
<protein>
    <submittedName>
        <fullName evidence="2">Ubiquitin-conjugating enzyme subfamily protein</fullName>
    </submittedName>
</protein>
<dbReference type="Proteomes" id="UP000224006">
    <property type="component" value="Chromosome I"/>
</dbReference>
<name>A0A2A9MIE9_BESBE</name>
<organism evidence="2 3">
    <name type="scientific">Besnoitia besnoiti</name>
    <name type="common">Apicomplexan protozoan</name>
    <dbReference type="NCBI Taxonomy" id="94643"/>
    <lineage>
        <taxon>Eukaryota</taxon>
        <taxon>Sar</taxon>
        <taxon>Alveolata</taxon>
        <taxon>Apicomplexa</taxon>
        <taxon>Conoidasida</taxon>
        <taxon>Coccidia</taxon>
        <taxon>Eucoccidiorida</taxon>
        <taxon>Eimeriorina</taxon>
        <taxon>Sarcocystidae</taxon>
        <taxon>Besnoitia</taxon>
    </lineage>
</organism>
<dbReference type="AlphaFoldDB" id="A0A2A9MIE9"/>
<feature type="domain" description="UBC core" evidence="1">
    <location>
        <begin position="78"/>
        <end position="232"/>
    </location>
</feature>
<proteinExistence type="predicted"/>
<reference evidence="2 3" key="1">
    <citation type="submission" date="2017-09" db="EMBL/GenBank/DDBJ databases">
        <title>Genome sequencing of Besnoitia besnoiti strain Bb-Ger1.</title>
        <authorList>
            <person name="Schares G."/>
            <person name="Venepally P."/>
            <person name="Lorenzi H.A."/>
        </authorList>
    </citation>
    <scope>NUCLEOTIDE SEQUENCE [LARGE SCALE GENOMIC DNA]</scope>
    <source>
        <strain evidence="2 3">Bb-Ger1</strain>
    </source>
</reference>
<dbReference type="OrthoDB" id="5596422at2759"/>
<dbReference type="SUPFAM" id="SSF54495">
    <property type="entry name" value="UBC-like"/>
    <property type="match status" value="1"/>
</dbReference>
<dbReference type="Gene3D" id="3.10.110.10">
    <property type="entry name" value="Ubiquitin Conjugating Enzyme"/>
    <property type="match status" value="1"/>
</dbReference>
<sequence>MADAELPLTTMASRVKVEDSGKSKLLVSESMAAHPSTRELDVRRLQRTVIPIPARTLAGIDEDGDSTATDMAIISKNLELYSLLIEYSQTAQYSPEGVYCMPTWNNLRVWDGVILLRHGLYQGGVFKFKIKLTPAYPAEPPCVMFVSRVFHPLVDPQNGTITIKPQFRKWDGDKDYLPMLLMYLKSIFYKREFLQGTDEEESWLNPEAAKVFRGDKKAALEKIKQCVEESQSKLYANEEDFVFNFIEFHREKKPILQALNVLSHDVTCIDPKEVFIDWFLGEWSKSEFEPDGRSGREQTGTKAAQ</sequence>
<dbReference type="InterPro" id="IPR000608">
    <property type="entry name" value="UBC"/>
</dbReference>
<dbReference type="PANTHER" id="PTHR24067">
    <property type="entry name" value="UBIQUITIN-CONJUGATING ENZYME E2"/>
    <property type="match status" value="1"/>
</dbReference>
<dbReference type="GeneID" id="40305084"/>
<dbReference type="InterPro" id="IPR050113">
    <property type="entry name" value="Ub_conjugating_enzyme"/>
</dbReference>
<dbReference type="KEGG" id="bbes:BESB_000210"/>
<evidence type="ECO:0000259" key="1">
    <source>
        <dbReference type="PROSITE" id="PS50127"/>
    </source>
</evidence>
<dbReference type="RefSeq" id="XP_029221688.1">
    <property type="nucleotide sequence ID" value="XM_029358776.1"/>
</dbReference>
<dbReference type="CDD" id="cd23814">
    <property type="entry name" value="UEV_AKTIP"/>
    <property type="match status" value="1"/>
</dbReference>
<accession>A0A2A9MIE9</accession>
<dbReference type="Pfam" id="PF00179">
    <property type="entry name" value="UQ_con"/>
    <property type="match status" value="1"/>
</dbReference>
<evidence type="ECO:0000313" key="2">
    <source>
        <dbReference type="EMBL" id="PFH37679.1"/>
    </source>
</evidence>
<dbReference type="SMART" id="SM00212">
    <property type="entry name" value="UBCc"/>
    <property type="match status" value="1"/>
</dbReference>
<dbReference type="STRING" id="94643.A0A2A9MIE9"/>
<keyword evidence="3" id="KW-1185">Reference proteome</keyword>